<dbReference type="Proteomes" id="UP001559623">
    <property type="component" value="Unassembled WGS sequence"/>
</dbReference>
<dbReference type="InterPro" id="IPR038475">
    <property type="entry name" value="RecG_C_sf"/>
</dbReference>
<dbReference type="InterPro" id="IPR036388">
    <property type="entry name" value="WH-like_DNA-bd_sf"/>
</dbReference>
<dbReference type="GO" id="GO:0005524">
    <property type="term" value="F:ATP binding"/>
    <property type="evidence" value="ECO:0007669"/>
    <property type="project" value="UniProtKB-KW"/>
</dbReference>
<evidence type="ECO:0000313" key="3">
    <source>
        <dbReference type="EMBL" id="MEX5285442.1"/>
    </source>
</evidence>
<evidence type="ECO:0000313" key="4">
    <source>
        <dbReference type="Proteomes" id="UP001559623"/>
    </source>
</evidence>
<dbReference type="RefSeq" id="WP_368847175.1">
    <property type="nucleotide sequence ID" value="NZ_CP194411.1"/>
</dbReference>
<protein>
    <submittedName>
        <fullName evidence="3">ATP-binding protein</fullName>
    </submittedName>
</protein>
<dbReference type="InterPro" id="IPR013196">
    <property type="entry name" value="HTH_11"/>
</dbReference>
<dbReference type="Pfam" id="PF04326">
    <property type="entry name" value="SLFN_AlbA_2"/>
    <property type="match status" value="1"/>
</dbReference>
<organism evidence="3 4">
    <name type="scientific">Selenomonas sputigena</name>
    <dbReference type="NCBI Taxonomy" id="69823"/>
    <lineage>
        <taxon>Bacteria</taxon>
        <taxon>Bacillati</taxon>
        <taxon>Bacillota</taxon>
        <taxon>Negativicutes</taxon>
        <taxon>Selenomonadales</taxon>
        <taxon>Selenomonadaceae</taxon>
        <taxon>Selenomonas</taxon>
    </lineage>
</organism>
<accession>A0ABV3X5H0</accession>
<keyword evidence="3" id="KW-0067">ATP-binding</keyword>
<dbReference type="EMBL" id="JARVLH010000004">
    <property type="protein sequence ID" value="MEX5285442.1"/>
    <property type="molecule type" value="Genomic_DNA"/>
</dbReference>
<dbReference type="CDD" id="cd00090">
    <property type="entry name" value="HTH_ARSR"/>
    <property type="match status" value="1"/>
</dbReference>
<dbReference type="PANTHER" id="PTHR30595:SF6">
    <property type="entry name" value="SCHLAFEN ALBA-2 DOMAIN-CONTAINING PROTEIN"/>
    <property type="match status" value="1"/>
</dbReference>
<reference evidence="3 4" key="1">
    <citation type="submission" date="2023-04" db="EMBL/GenBank/DDBJ databases">
        <title>Genome Sequence of Selenomonas sputigena ATCC 33150.</title>
        <authorList>
            <person name="Miller D.P."/>
            <person name="Anvari S."/>
            <person name="Polson S.W."/>
            <person name="Macdonald M."/>
            <person name="Mcdowell J.V."/>
        </authorList>
    </citation>
    <scope>NUCLEOTIDE SEQUENCE [LARGE SCALE GENOMIC DNA]</scope>
    <source>
        <strain evidence="3 4">ATCC 33150</strain>
    </source>
</reference>
<gene>
    <name evidence="3" type="ORF">QCO44_07310</name>
</gene>
<sequence length="446" mass="50930">MSESQNVEYKESWRDEYLKWLCGFANAQGGTMYIGVNNSGKIVGVKNIQRLMEDIPNKIQSGLGIVADVNKHTKDGVEYLEIKIEPSTFPISYHGEFHYRSGATKQQLTGIALSQFIMRKTGVRWEDVTVEDITVDDLDEESFKIFRREALRSKRMVQEDLDLSNAELLSKLHLMSNGKLKRSAVLLFYHDPSVVQNGSYIKIAKFGDGADLQYHDDLENSLIKNADQVIDLIYLKYLKANVSYIHDRRVETYPYARDAIREAVYNAIAHTCYMFGTPVQIRIEDEAFIISNQCILPDGWTIETLMEPHDSVPYNPDIANVFYRAGYIEHWGRGIEKICEACKELGANLPFYELRGNGLRVHFKALKSALVAHSKSPNRHNVGLDVGIAGRILELLIDNPKITMAEMAEKLNVAKRTIEREVKQLREIGRVERIGSKRFGHWKIND</sequence>
<dbReference type="Pfam" id="PF13749">
    <property type="entry name" value="HATPase_c_4"/>
    <property type="match status" value="1"/>
</dbReference>
<dbReference type="SUPFAM" id="SSF46785">
    <property type="entry name" value="Winged helix' DNA-binding domain"/>
    <property type="match status" value="1"/>
</dbReference>
<dbReference type="PANTHER" id="PTHR30595">
    <property type="entry name" value="GLPR-RELATED TRANSCRIPTIONAL REPRESSOR"/>
    <property type="match status" value="1"/>
</dbReference>
<keyword evidence="4" id="KW-1185">Reference proteome</keyword>
<dbReference type="InterPro" id="IPR036390">
    <property type="entry name" value="WH_DNA-bd_sf"/>
</dbReference>
<keyword evidence="3" id="KW-0547">Nucleotide-binding</keyword>
<proteinExistence type="predicted"/>
<feature type="domain" description="Schlafen AlbA-2" evidence="1">
    <location>
        <begin position="3"/>
        <end position="108"/>
    </location>
</feature>
<feature type="domain" description="Helix-turn-helix type 11" evidence="2">
    <location>
        <begin position="392"/>
        <end position="432"/>
    </location>
</feature>
<dbReference type="Gene3D" id="3.30.950.30">
    <property type="entry name" value="Schlafen, AAA domain"/>
    <property type="match status" value="1"/>
</dbReference>
<dbReference type="InterPro" id="IPR007421">
    <property type="entry name" value="Schlafen_AlbA_2_dom"/>
</dbReference>
<dbReference type="InterPro" id="IPR011991">
    <property type="entry name" value="ArsR-like_HTH"/>
</dbReference>
<evidence type="ECO:0000259" key="1">
    <source>
        <dbReference type="Pfam" id="PF04326"/>
    </source>
</evidence>
<dbReference type="Gene3D" id="3.30.565.60">
    <property type="match status" value="1"/>
</dbReference>
<dbReference type="Pfam" id="PF08279">
    <property type="entry name" value="HTH_11"/>
    <property type="match status" value="1"/>
</dbReference>
<dbReference type="InterPro" id="IPR038461">
    <property type="entry name" value="Schlafen_AlbA_2_dom_sf"/>
</dbReference>
<evidence type="ECO:0000259" key="2">
    <source>
        <dbReference type="Pfam" id="PF08279"/>
    </source>
</evidence>
<dbReference type="Gene3D" id="1.10.10.10">
    <property type="entry name" value="Winged helix-like DNA-binding domain superfamily/Winged helix DNA-binding domain"/>
    <property type="match status" value="1"/>
</dbReference>
<name>A0ABV3X5H0_9FIRM</name>
<comment type="caution">
    <text evidence="3">The sequence shown here is derived from an EMBL/GenBank/DDBJ whole genome shotgun (WGS) entry which is preliminary data.</text>
</comment>